<sequence>DLAKVKLAVESGLDPNTPVDGMGKEMTMLNWASMGKNTELIKYLIDKGADVNSKNKDGFTPLMFAGTKGRVENALLLIENGADLFAENSNKTTCAHFLSICLMPDFLNLLVEKEVDFNGKDNRGRIPLMVAASSNLPTRNESVGNNEELHEAIKILIKQTTNINDTDNQGRTALHQAYDVLFAELLVEQGANINIKDNEGLTPLDTASLEKPFSGKNTRLIEFLKSNAAKSGGDDSFEVAIKVWNTEALEKHIDNGANPNHFSEDEYTLLDIHYLKKRKSKLEGQFGMLGMGNIELDQANKLNKQSENGGKLVEKIISKGGTNTLQGAIGVRDANLIKELVANKKINPNQKKKNGVPVVFDLFSDISNPLSGLMNMGNTMGWKKEDFESLNTLLDNNLDVNLTIREPMMMQSKTILDCLEQELEMSGMLSMPGMPDSASLEKQFKELIKKVKSKGGTNV</sequence>
<dbReference type="SUPFAM" id="SSF48403">
    <property type="entry name" value="Ankyrin repeat"/>
    <property type="match status" value="2"/>
</dbReference>
<dbReference type="PROSITE" id="PS50088">
    <property type="entry name" value="ANK_REPEAT"/>
    <property type="match status" value="2"/>
</dbReference>
<keyword evidence="1" id="KW-0677">Repeat</keyword>
<dbReference type="PROSITE" id="PS50297">
    <property type="entry name" value="ANK_REP_REGION"/>
    <property type="match status" value="2"/>
</dbReference>
<gene>
    <name evidence="3" type="ORF">METZ01_LOCUS243619</name>
</gene>
<keyword evidence="2" id="KW-0040">ANK repeat</keyword>
<organism evidence="3">
    <name type="scientific">marine metagenome</name>
    <dbReference type="NCBI Taxonomy" id="408172"/>
    <lineage>
        <taxon>unclassified sequences</taxon>
        <taxon>metagenomes</taxon>
        <taxon>ecological metagenomes</taxon>
    </lineage>
</organism>
<proteinExistence type="predicted"/>
<dbReference type="InterPro" id="IPR051165">
    <property type="entry name" value="Multifunctional_ANK_Repeat"/>
</dbReference>
<evidence type="ECO:0000256" key="2">
    <source>
        <dbReference type="ARBA" id="ARBA00023043"/>
    </source>
</evidence>
<protein>
    <submittedName>
        <fullName evidence="3">Uncharacterized protein</fullName>
    </submittedName>
</protein>
<feature type="non-terminal residue" evidence="3">
    <location>
        <position position="459"/>
    </location>
</feature>
<dbReference type="EMBL" id="UINC01063288">
    <property type="protein sequence ID" value="SVB90765.1"/>
    <property type="molecule type" value="Genomic_DNA"/>
</dbReference>
<dbReference type="PANTHER" id="PTHR24123">
    <property type="entry name" value="ANKYRIN REPEAT-CONTAINING"/>
    <property type="match status" value="1"/>
</dbReference>
<dbReference type="InterPro" id="IPR002110">
    <property type="entry name" value="Ankyrin_rpt"/>
</dbReference>
<dbReference type="InterPro" id="IPR036770">
    <property type="entry name" value="Ankyrin_rpt-contain_sf"/>
</dbReference>
<dbReference type="SMART" id="SM00248">
    <property type="entry name" value="ANK"/>
    <property type="match status" value="7"/>
</dbReference>
<dbReference type="PANTHER" id="PTHR24123:SF33">
    <property type="entry name" value="PROTEIN HOS4"/>
    <property type="match status" value="1"/>
</dbReference>
<dbReference type="Gene3D" id="1.25.40.20">
    <property type="entry name" value="Ankyrin repeat-containing domain"/>
    <property type="match status" value="2"/>
</dbReference>
<accession>A0A382HUH6</accession>
<name>A0A382HUH6_9ZZZZ</name>
<evidence type="ECO:0000256" key="1">
    <source>
        <dbReference type="ARBA" id="ARBA00022737"/>
    </source>
</evidence>
<reference evidence="3" key="1">
    <citation type="submission" date="2018-05" db="EMBL/GenBank/DDBJ databases">
        <authorList>
            <person name="Lanie J.A."/>
            <person name="Ng W.-L."/>
            <person name="Kazmierczak K.M."/>
            <person name="Andrzejewski T.M."/>
            <person name="Davidsen T.M."/>
            <person name="Wayne K.J."/>
            <person name="Tettelin H."/>
            <person name="Glass J.I."/>
            <person name="Rusch D."/>
            <person name="Podicherti R."/>
            <person name="Tsui H.-C.T."/>
            <person name="Winkler M.E."/>
        </authorList>
    </citation>
    <scope>NUCLEOTIDE SEQUENCE</scope>
</reference>
<dbReference type="AlphaFoldDB" id="A0A382HUH6"/>
<evidence type="ECO:0000313" key="3">
    <source>
        <dbReference type="EMBL" id="SVB90765.1"/>
    </source>
</evidence>
<feature type="non-terminal residue" evidence="3">
    <location>
        <position position="1"/>
    </location>
</feature>
<dbReference type="Pfam" id="PF12796">
    <property type="entry name" value="Ank_2"/>
    <property type="match status" value="2"/>
</dbReference>